<comment type="caution">
    <text evidence="2">The sequence shown here is derived from an EMBL/GenBank/DDBJ whole genome shotgun (WGS) entry which is preliminary data.</text>
</comment>
<keyword evidence="3" id="KW-1185">Reference proteome</keyword>
<dbReference type="EMBL" id="JAKOGI010002353">
    <property type="protein sequence ID" value="KAJ8422181.1"/>
    <property type="molecule type" value="Genomic_DNA"/>
</dbReference>
<name>A0A9Q1JJ62_9CARY</name>
<evidence type="ECO:0000313" key="3">
    <source>
        <dbReference type="Proteomes" id="UP001153076"/>
    </source>
</evidence>
<dbReference type="OrthoDB" id="786264at2759"/>
<dbReference type="AlphaFoldDB" id="A0A9Q1JJ62"/>
<feature type="region of interest" description="Disordered" evidence="1">
    <location>
        <begin position="75"/>
        <end position="123"/>
    </location>
</feature>
<dbReference type="Proteomes" id="UP001153076">
    <property type="component" value="Unassembled WGS sequence"/>
</dbReference>
<organism evidence="2 3">
    <name type="scientific">Carnegiea gigantea</name>
    <dbReference type="NCBI Taxonomy" id="171969"/>
    <lineage>
        <taxon>Eukaryota</taxon>
        <taxon>Viridiplantae</taxon>
        <taxon>Streptophyta</taxon>
        <taxon>Embryophyta</taxon>
        <taxon>Tracheophyta</taxon>
        <taxon>Spermatophyta</taxon>
        <taxon>Magnoliopsida</taxon>
        <taxon>eudicotyledons</taxon>
        <taxon>Gunneridae</taxon>
        <taxon>Pentapetalae</taxon>
        <taxon>Caryophyllales</taxon>
        <taxon>Cactineae</taxon>
        <taxon>Cactaceae</taxon>
        <taxon>Cactoideae</taxon>
        <taxon>Echinocereeae</taxon>
        <taxon>Carnegiea</taxon>
    </lineage>
</organism>
<feature type="compositionally biased region" description="Basic and acidic residues" evidence="1">
    <location>
        <begin position="75"/>
        <end position="99"/>
    </location>
</feature>
<feature type="compositionally biased region" description="Basic and acidic residues" evidence="1">
    <location>
        <begin position="176"/>
        <end position="192"/>
    </location>
</feature>
<sequence>MFYRSFYLNPTKVTHSGMDVFESKFDEPWPNWKKVPMNICDLWFGEFDTKILGREPTINEIFMYTHTKRDSGEISSDKFVDKRSEDAHRNSKKRKDESKLPNTSAEGDAVGCTSEEVEAEEQLTKGTKEVEIWKESIGMTKKEKSMSLDFMDLFLTTLLLFKATVAEVASKLEEVQKANEEKEKEKEMERLKKENKRLKPKIK</sequence>
<protein>
    <submittedName>
        <fullName evidence="2">Uncharacterized protein</fullName>
    </submittedName>
</protein>
<evidence type="ECO:0000256" key="1">
    <source>
        <dbReference type="SAM" id="MobiDB-lite"/>
    </source>
</evidence>
<evidence type="ECO:0000313" key="2">
    <source>
        <dbReference type="EMBL" id="KAJ8422181.1"/>
    </source>
</evidence>
<feature type="region of interest" description="Disordered" evidence="1">
    <location>
        <begin position="176"/>
        <end position="203"/>
    </location>
</feature>
<reference evidence="2" key="1">
    <citation type="submission" date="2022-04" db="EMBL/GenBank/DDBJ databases">
        <title>Carnegiea gigantea Genome sequencing and assembly v2.</title>
        <authorList>
            <person name="Copetti D."/>
            <person name="Sanderson M.J."/>
            <person name="Burquez A."/>
            <person name="Wojciechowski M.F."/>
        </authorList>
    </citation>
    <scope>NUCLEOTIDE SEQUENCE</scope>
    <source>
        <strain evidence="2">SGP5-SGP5p</strain>
        <tissue evidence="2">Aerial part</tissue>
    </source>
</reference>
<feature type="compositionally biased region" description="Basic residues" evidence="1">
    <location>
        <begin position="193"/>
        <end position="203"/>
    </location>
</feature>
<proteinExistence type="predicted"/>
<accession>A0A9Q1JJ62</accession>
<gene>
    <name evidence="2" type="ORF">Cgig2_002917</name>
</gene>